<dbReference type="InterPro" id="IPR019734">
    <property type="entry name" value="TPR_rpt"/>
</dbReference>
<dbReference type="PROSITE" id="PS50005">
    <property type="entry name" value="TPR"/>
    <property type="match status" value="1"/>
</dbReference>
<comment type="subcellular location">
    <subcellularLocation>
        <location evidence="1">Cytoplasm</location>
        <location evidence="1">Cytoskeleton</location>
    </subcellularLocation>
</comment>
<dbReference type="EMBL" id="JPKZ01001207">
    <property type="protein sequence ID" value="KHN83256.1"/>
    <property type="molecule type" value="Genomic_DNA"/>
</dbReference>
<dbReference type="Proteomes" id="UP000031036">
    <property type="component" value="Unassembled WGS sequence"/>
</dbReference>
<dbReference type="GO" id="GO:0008017">
    <property type="term" value="F:microtubule binding"/>
    <property type="evidence" value="ECO:0007669"/>
    <property type="project" value="TreeGrafter"/>
</dbReference>
<protein>
    <submittedName>
        <fullName evidence="6">Regulator of microtubule dynamics protein 1</fullName>
    </submittedName>
</protein>
<dbReference type="SUPFAM" id="SSF48452">
    <property type="entry name" value="TPR-like"/>
    <property type="match status" value="1"/>
</dbReference>
<evidence type="ECO:0000256" key="4">
    <source>
        <dbReference type="PROSITE-ProRule" id="PRU00339"/>
    </source>
</evidence>
<dbReference type="PANTHER" id="PTHR16056">
    <property type="entry name" value="REGULATOR OF MICROTUBULE DYNAMICS PROTEIN"/>
    <property type="match status" value="1"/>
</dbReference>
<evidence type="ECO:0000313" key="7">
    <source>
        <dbReference type="Proteomes" id="UP000031036"/>
    </source>
</evidence>
<proteinExistence type="predicted"/>
<dbReference type="Gene3D" id="1.25.40.10">
    <property type="entry name" value="Tetratricopeptide repeat domain"/>
    <property type="match status" value="1"/>
</dbReference>
<dbReference type="Pfam" id="PF00515">
    <property type="entry name" value="TPR_1"/>
    <property type="match status" value="1"/>
</dbReference>
<evidence type="ECO:0000256" key="5">
    <source>
        <dbReference type="SAM" id="Coils"/>
    </source>
</evidence>
<dbReference type="InterPro" id="IPR011990">
    <property type="entry name" value="TPR-like_helical_dom_sf"/>
</dbReference>
<dbReference type="GO" id="GO:0005739">
    <property type="term" value="C:mitochondrion"/>
    <property type="evidence" value="ECO:0007669"/>
    <property type="project" value="TreeGrafter"/>
</dbReference>
<keyword evidence="7" id="KW-1185">Reference proteome</keyword>
<dbReference type="GO" id="GO:0005876">
    <property type="term" value="C:spindle microtubule"/>
    <property type="evidence" value="ECO:0007669"/>
    <property type="project" value="TreeGrafter"/>
</dbReference>
<gene>
    <name evidence="6" type="primary">Rmdn1</name>
    <name evidence="6" type="ORF">Tcan_11107</name>
</gene>
<evidence type="ECO:0000313" key="6">
    <source>
        <dbReference type="EMBL" id="KHN83256.1"/>
    </source>
</evidence>
<reference evidence="6 7" key="1">
    <citation type="submission" date="2014-11" db="EMBL/GenBank/DDBJ databases">
        <title>Genetic blueprint of the zoonotic pathogen Toxocara canis.</title>
        <authorList>
            <person name="Zhu X.-Q."/>
            <person name="Korhonen P.K."/>
            <person name="Cai H."/>
            <person name="Young N.D."/>
            <person name="Nejsum P."/>
            <person name="von Samson-Himmelstjerna G."/>
            <person name="Boag P.R."/>
            <person name="Tan P."/>
            <person name="Li Q."/>
            <person name="Min J."/>
            <person name="Yang Y."/>
            <person name="Wang X."/>
            <person name="Fang X."/>
            <person name="Hall R.S."/>
            <person name="Hofmann A."/>
            <person name="Sternberg P.W."/>
            <person name="Jex A.R."/>
            <person name="Gasser R.B."/>
        </authorList>
    </citation>
    <scope>NUCLEOTIDE SEQUENCE [LARGE SCALE GENOMIC DNA]</scope>
    <source>
        <strain evidence="6">PN_DK_2014</strain>
    </source>
</reference>
<dbReference type="SMART" id="SM00028">
    <property type="entry name" value="TPR"/>
    <property type="match status" value="2"/>
</dbReference>
<keyword evidence="2" id="KW-0963">Cytoplasm</keyword>
<evidence type="ECO:0000256" key="2">
    <source>
        <dbReference type="ARBA" id="ARBA00022490"/>
    </source>
</evidence>
<feature type="repeat" description="TPR" evidence="4">
    <location>
        <begin position="190"/>
        <end position="223"/>
    </location>
</feature>
<keyword evidence="4" id="KW-0802">TPR repeat</keyword>
<keyword evidence="3" id="KW-0206">Cytoskeleton</keyword>
<accession>A0A0B2VIE8</accession>
<keyword evidence="5" id="KW-0175">Coiled coil</keyword>
<name>A0A0B2VIE8_TOXCA</name>
<sequence>MFRRAAASFFRISQRCGVHFRKVNTLERRRLLASFAGLQLGAATVVALTDKQLLKKPEWYQHAVLRLEKTLKQTSKYGYIQSEEILDEAYDVLLRVSDVENTEILWRLARVLVEKAELSKCEEEKQALLKEAEEYSTKALAHEGTKPSAGAHKWHAITLAKLAHYRKKDKRQEEIHEHLEKATKIDAADPYAWHLLGVSCFNMKRYKEAIEYFQKAEEVKPNFSPSNLYYLGAAQQKTRDKKAAIESFKKAMAVPAKTNADGRAKLDTKKALSSLKVKPEEYAPPEDIY</sequence>
<dbReference type="PANTHER" id="PTHR16056:SF16">
    <property type="entry name" value="REGULATOR OF MICROTUBULE DYNAMICS PROTEIN 1"/>
    <property type="match status" value="1"/>
</dbReference>
<evidence type="ECO:0000256" key="3">
    <source>
        <dbReference type="ARBA" id="ARBA00023212"/>
    </source>
</evidence>
<dbReference type="OMA" id="PRYRNEY"/>
<evidence type="ECO:0000256" key="1">
    <source>
        <dbReference type="ARBA" id="ARBA00004245"/>
    </source>
</evidence>
<feature type="coiled-coil region" evidence="5">
    <location>
        <begin position="111"/>
        <end position="138"/>
    </location>
</feature>
<dbReference type="OrthoDB" id="69711at2759"/>
<dbReference type="AlphaFoldDB" id="A0A0B2VIE8"/>
<comment type="caution">
    <text evidence="6">The sequence shown here is derived from an EMBL/GenBank/DDBJ whole genome shotgun (WGS) entry which is preliminary data.</text>
</comment>
<organism evidence="6 7">
    <name type="scientific">Toxocara canis</name>
    <name type="common">Canine roundworm</name>
    <dbReference type="NCBI Taxonomy" id="6265"/>
    <lineage>
        <taxon>Eukaryota</taxon>
        <taxon>Metazoa</taxon>
        <taxon>Ecdysozoa</taxon>
        <taxon>Nematoda</taxon>
        <taxon>Chromadorea</taxon>
        <taxon>Rhabditida</taxon>
        <taxon>Spirurina</taxon>
        <taxon>Ascaridomorpha</taxon>
        <taxon>Ascaridoidea</taxon>
        <taxon>Toxocaridae</taxon>
        <taxon>Toxocara</taxon>
    </lineage>
</organism>
<dbReference type="GO" id="GO:0097431">
    <property type="term" value="C:mitotic spindle pole"/>
    <property type="evidence" value="ECO:0007669"/>
    <property type="project" value="TreeGrafter"/>
</dbReference>